<evidence type="ECO:0000313" key="2">
    <source>
        <dbReference type="Proteomes" id="UP000266188"/>
    </source>
</evidence>
<dbReference type="Proteomes" id="UP000266188">
    <property type="component" value="Unassembled WGS sequence"/>
</dbReference>
<gene>
    <name evidence="1" type="ORF">PHISCL_10907</name>
</gene>
<dbReference type="AlphaFoldDB" id="A0A3A2Z1I7"/>
<organism evidence="1 2">
    <name type="scientific">Aspergillus sclerotialis</name>
    <dbReference type="NCBI Taxonomy" id="2070753"/>
    <lineage>
        <taxon>Eukaryota</taxon>
        <taxon>Fungi</taxon>
        <taxon>Dikarya</taxon>
        <taxon>Ascomycota</taxon>
        <taxon>Pezizomycotina</taxon>
        <taxon>Eurotiomycetes</taxon>
        <taxon>Eurotiomycetidae</taxon>
        <taxon>Eurotiales</taxon>
        <taxon>Aspergillaceae</taxon>
        <taxon>Aspergillus</taxon>
        <taxon>Aspergillus subgen. Polypaecilum</taxon>
    </lineage>
</organism>
<reference evidence="2" key="1">
    <citation type="submission" date="2017-02" db="EMBL/GenBank/DDBJ databases">
        <authorList>
            <person name="Tafer H."/>
            <person name="Lopandic K."/>
        </authorList>
    </citation>
    <scope>NUCLEOTIDE SEQUENCE [LARGE SCALE GENOMIC DNA]</scope>
    <source>
        <strain evidence="2">CBS 366.77</strain>
    </source>
</reference>
<feature type="non-terminal residue" evidence="1">
    <location>
        <position position="87"/>
    </location>
</feature>
<sequence length="87" mass="9901">IFARSILVRSASNSMPFSVIASKRRRSAHTTPFPFPLAAPSKLRSKPHTTKRFHPVWCCEICWLPSRTGVVVCTPRRARRRLGKDGR</sequence>
<protein>
    <submittedName>
        <fullName evidence="1">Uncharacterized protein</fullName>
    </submittedName>
</protein>
<comment type="caution">
    <text evidence="1">The sequence shown here is derived from an EMBL/GenBank/DDBJ whole genome shotgun (WGS) entry which is preliminary data.</text>
</comment>
<proteinExistence type="predicted"/>
<dbReference type="EMBL" id="MVGC01002856">
    <property type="protein sequence ID" value="RJE16756.1"/>
    <property type="molecule type" value="Genomic_DNA"/>
</dbReference>
<feature type="non-terminal residue" evidence="1">
    <location>
        <position position="1"/>
    </location>
</feature>
<accession>A0A3A2Z1I7</accession>
<name>A0A3A2Z1I7_9EURO</name>
<keyword evidence="2" id="KW-1185">Reference proteome</keyword>
<evidence type="ECO:0000313" key="1">
    <source>
        <dbReference type="EMBL" id="RJE16756.1"/>
    </source>
</evidence>